<protein>
    <submittedName>
        <fullName evidence="2">Family with sequence similarity 98 member B</fullName>
    </submittedName>
</protein>
<reference evidence="2" key="2">
    <citation type="submission" date="2025-09" db="UniProtKB">
        <authorList>
            <consortium name="Ensembl"/>
        </authorList>
    </citation>
    <scope>IDENTIFICATION</scope>
</reference>
<evidence type="ECO:0000313" key="3">
    <source>
        <dbReference type="Proteomes" id="UP000472262"/>
    </source>
</evidence>
<evidence type="ECO:0000256" key="1">
    <source>
        <dbReference type="ARBA" id="ARBA00007218"/>
    </source>
</evidence>
<dbReference type="InParanoid" id="A0A672NLG0"/>
<dbReference type="PANTHER" id="PTHR31353:SF11">
    <property type="entry name" value="PROTEIN FAM98B"/>
    <property type="match status" value="1"/>
</dbReference>
<keyword evidence="3" id="KW-1185">Reference proteome</keyword>
<dbReference type="GO" id="GO:0072669">
    <property type="term" value="C:tRNA-splicing ligase complex"/>
    <property type="evidence" value="ECO:0007669"/>
    <property type="project" value="TreeGrafter"/>
</dbReference>
<proteinExistence type="inferred from homology"/>
<dbReference type="InterPro" id="IPR018797">
    <property type="entry name" value="FAM98"/>
</dbReference>
<accession>A0A672NLG0</accession>
<dbReference type="Ensembl" id="ENSSGRT00000052487.1">
    <property type="protein sequence ID" value="ENSSGRP00000049118.1"/>
    <property type="gene ID" value="ENSSGRG00000026106.1"/>
</dbReference>
<name>A0A672NLG0_SINGR</name>
<dbReference type="PANTHER" id="PTHR31353">
    <property type="entry name" value="FAM98"/>
    <property type="match status" value="1"/>
</dbReference>
<comment type="similarity">
    <text evidence="1">Belongs to the FAM98 family.</text>
</comment>
<sequence length="323" mass="35711">KMLYDGPLAEEACLRAACGRGFSSSEYVSLVRWLSSRLTRITDEHTQEPLITEDPDRCVLDTGRLLKDLCCPYEGLASRLAVGDVKDSEEHLKILLFLASELQAAEIVARKPATDADTEELDTSLQDLRVICETLELPDPAGRDTRDAFTAVEQQVRHPLHLCLSMLMNRCLSERYELSHCRTVPVMPIQTVSKVKIDRMARAYQPKRYSLSLRSSVSVAHLLAARQDICYMVKTSSGSCREKTSCAINRILMGRVPDRGGRPSEIEAPLPEMPAWQKRAEGGGRGGGAGYSGNRGVGGWRSGGDGWRAGRWGRGGRGGQYYH</sequence>
<reference evidence="2" key="1">
    <citation type="submission" date="2025-08" db="UniProtKB">
        <authorList>
            <consortium name="Ensembl"/>
        </authorList>
    </citation>
    <scope>IDENTIFICATION</scope>
</reference>
<organism evidence="2 3">
    <name type="scientific">Sinocyclocheilus grahami</name>
    <name type="common">Dianchi golden-line fish</name>
    <name type="synonym">Barbus grahami</name>
    <dbReference type="NCBI Taxonomy" id="75366"/>
    <lineage>
        <taxon>Eukaryota</taxon>
        <taxon>Metazoa</taxon>
        <taxon>Chordata</taxon>
        <taxon>Craniata</taxon>
        <taxon>Vertebrata</taxon>
        <taxon>Euteleostomi</taxon>
        <taxon>Actinopterygii</taxon>
        <taxon>Neopterygii</taxon>
        <taxon>Teleostei</taxon>
        <taxon>Ostariophysi</taxon>
        <taxon>Cypriniformes</taxon>
        <taxon>Cyprinidae</taxon>
        <taxon>Cyprininae</taxon>
        <taxon>Sinocyclocheilus</taxon>
    </lineage>
</organism>
<dbReference type="AlphaFoldDB" id="A0A672NLG0"/>
<dbReference type="OMA" id="QQWISGS"/>
<dbReference type="Proteomes" id="UP000472262">
    <property type="component" value="Unassembled WGS sequence"/>
</dbReference>
<dbReference type="Pfam" id="PF10239">
    <property type="entry name" value="DUF2465"/>
    <property type="match status" value="2"/>
</dbReference>
<evidence type="ECO:0000313" key="2">
    <source>
        <dbReference type="Ensembl" id="ENSSGRP00000049118.1"/>
    </source>
</evidence>